<gene>
    <name evidence="11" type="ORF">HYPBUDRAFT_162678</name>
</gene>
<evidence type="ECO:0000256" key="7">
    <source>
        <dbReference type="ARBA" id="ARBA00022989"/>
    </source>
</evidence>
<keyword evidence="4 10" id="KW-0812">Transmembrane</keyword>
<evidence type="ECO:0000256" key="5">
    <source>
        <dbReference type="ARBA" id="ARBA00022856"/>
    </source>
</evidence>
<keyword evidence="3" id="KW-0813">Transport</keyword>
<evidence type="ECO:0000256" key="3">
    <source>
        <dbReference type="ARBA" id="ARBA00022448"/>
    </source>
</evidence>
<comment type="similarity">
    <text evidence="2">Belongs to the oligopeptide OPT transporter family.</text>
</comment>
<feature type="transmembrane region" description="Helical" evidence="10">
    <location>
        <begin position="701"/>
        <end position="726"/>
    </location>
</feature>
<feature type="transmembrane region" description="Helical" evidence="10">
    <location>
        <begin position="478"/>
        <end position="496"/>
    </location>
</feature>
<feature type="transmembrane region" description="Helical" evidence="10">
    <location>
        <begin position="147"/>
        <end position="167"/>
    </location>
</feature>
<evidence type="ECO:0000256" key="6">
    <source>
        <dbReference type="ARBA" id="ARBA00022927"/>
    </source>
</evidence>
<protein>
    <submittedName>
        <fullName evidence="11">OPT superfamily oligopeptide transporter</fullName>
    </submittedName>
</protein>
<evidence type="ECO:0000256" key="1">
    <source>
        <dbReference type="ARBA" id="ARBA00004141"/>
    </source>
</evidence>
<dbReference type="NCBIfam" id="TIGR00727">
    <property type="entry name" value="ISP4_OPT"/>
    <property type="match status" value="1"/>
</dbReference>
<evidence type="ECO:0000256" key="4">
    <source>
        <dbReference type="ARBA" id="ARBA00022692"/>
    </source>
</evidence>
<dbReference type="AlphaFoldDB" id="A0A1E4RF54"/>
<dbReference type="GO" id="GO:0098709">
    <property type="term" value="P:glutathione import across plasma membrane"/>
    <property type="evidence" value="ECO:0007669"/>
    <property type="project" value="EnsemblFungi"/>
</dbReference>
<dbReference type="InterPro" id="IPR004813">
    <property type="entry name" value="OPT"/>
</dbReference>
<feature type="compositionally biased region" description="Basic and acidic residues" evidence="9">
    <location>
        <begin position="27"/>
        <end position="42"/>
    </location>
</feature>
<feature type="transmembrane region" description="Helical" evidence="10">
    <location>
        <begin position="516"/>
        <end position="538"/>
    </location>
</feature>
<sequence length="763" mass="86696">MSGAHSQSSGSSDPQEFHITTTITHRNGSDVEKSKDETHDYIEGDPSLMTNSPYPEVRAAVSTEIDPDINLFHWRAFLLTTILVILFAGVNQFFSLRYPSLTISYVVGLIIVYPVGKALEKLPDIRFKYAPFFNLNPGPFSTQEHSLIVIVLSVTSSSAYAMNILLAQAEFYKQDLSPGYQILLVLSSQLLGLGASYNTRRWIVEDHHMTWPQNLVTATVLTTIRNSKLAENIHIPNFNISRYRLFLYLMIFSFVFYFIPGFLFQATSLFNWICWINKDNIVVNQIFGTSSGLGIFPITLDWTMITQALSISPLATPFFATANIYASVFIFFIIVLPCLYYTNVFYAKYLPMISTTSFDNKQQTFNVTRLLKGDRIDVKEYKEYSPLFLPYSYLLSYALNFAAISAVFVHTALYNGKSIWGRLKNPTHGGEDIHVRLYKKHFKQIPWWWAVLIFLISLGLAFATVSGYSKESKTSPSAVVLLVAVSLVFFIPQGVLEGITNQHVGLNVLSELIAGYVYTANPFANMIVKLYLFITMRFGLDISRDQKLAVYMKVPPRTLFFYQIFFIVLAALVNVGVQIWMLHNVNDICVAGTEFSCPGGKTIFYASITFSLVQELFSIGKRYNVILWFFLIGAILPIISYLLKKKYPRSWVRYINFAIFFTGSGNIPPSTVFNYTLFFLTGFFFNYVLKKYKPNFHLKYNYVISAAFDCGVAISAVVIFLCITYPGGKLDWWGNNVQKNTKDFEAAPFYTLKSGETFGPKTW</sequence>
<keyword evidence="8 10" id="KW-0472">Membrane</keyword>
<dbReference type="NCBIfam" id="TIGR00728">
    <property type="entry name" value="OPT_sfam"/>
    <property type="match status" value="1"/>
</dbReference>
<evidence type="ECO:0000256" key="2">
    <source>
        <dbReference type="ARBA" id="ARBA00008807"/>
    </source>
</evidence>
<organism evidence="11 12">
    <name type="scientific">Hyphopichia burtonii NRRL Y-1933</name>
    <dbReference type="NCBI Taxonomy" id="984485"/>
    <lineage>
        <taxon>Eukaryota</taxon>
        <taxon>Fungi</taxon>
        <taxon>Dikarya</taxon>
        <taxon>Ascomycota</taxon>
        <taxon>Saccharomycotina</taxon>
        <taxon>Pichiomycetes</taxon>
        <taxon>Debaryomycetaceae</taxon>
        <taxon>Hyphopichia</taxon>
    </lineage>
</organism>
<proteinExistence type="inferred from homology"/>
<feature type="transmembrane region" description="Helical" evidence="10">
    <location>
        <begin position="100"/>
        <end position="119"/>
    </location>
</feature>
<dbReference type="GeneID" id="30997130"/>
<feature type="compositionally biased region" description="Low complexity" evidence="9">
    <location>
        <begin position="1"/>
        <end position="12"/>
    </location>
</feature>
<keyword evidence="6" id="KW-0653">Protein transport</keyword>
<name>A0A1E4RF54_9ASCO</name>
<feature type="region of interest" description="Disordered" evidence="9">
    <location>
        <begin position="1"/>
        <end position="46"/>
    </location>
</feature>
<keyword evidence="12" id="KW-1185">Reference proteome</keyword>
<dbReference type="Proteomes" id="UP000095085">
    <property type="component" value="Unassembled WGS sequence"/>
</dbReference>
<dbReference type="GO" id="GO:0031520">
    <property type="term" value="C:plasma membrane of cell tip"/>
    <property type="evidence" value="ECO:0007669"/>
    <property type="project" value="EnsemblFungi"/>
</dbReference>
<reference evidence="12" key="1">
    <citation type="submission" date="2016-05" db="EMBL/GenBank/DDBJ databases">
        <title>Comparative genomics of biotechnologically important yeasts.</title>
        <authorList>
            <consortium name="DOE Joint Genome Institute"/>
            <person name="Riley R."/>
            <person name="Haridas S."/>
            <person name="Wolfe K.H."/>
            <person name="Lopes M.R."/>
            <person name="Hittinger C.T."/>
            <person name="Goker M."/>
            <person name="Salamov A."/>
            <person name="Wisecaver J."/>
            <person name="Long T.M."/>
            <person name="Aerts A.L."/>
            <person name="Barry K."/>
            <person name="Choi C."/>
            <person name="Clum A."/>
            <person name="Coughlan A.Y."/>
            <person name="Deshpande S."/>
            <person name="Douglass A.P."/>
            <person name="Hanson S.J."/>
            <person name="Klenk H.-P."/>
            <person name="Labutti K."/>
            <person name="Lapidus A."/>
            <person name="Lindquist E."/>
            <person name="Lipzen A."/>
            <person name="Meier-Kolthoff J.P."/>
            <person name="Ohm R.A."/>
            <person name="Otillar R.P."/>
            <person name="Pangilinan J."/>
            <person name="Peng Y."/>
            <person name="Rokas A."/>
            <person name="Rosa C.A."/>
            <person name="Scheuner C."/>
            <person name="Sibirny A.A."/>
            <person name="Slot J.C."/>
            <person name="Stielow J.B."/>
            <person name="Sun H."/>
            <person name="Kurtzman C.P."/>
            <person name="Blackwell M."/>
            <person name="Grigoriev I.V."/>
            <person name="Jeffries T.W."/>
        </authorList>
    </citation>
    <scope>NUCLEOTIDE SEQUENCE [LARGE SCALE GENOMIC DNA]</scope>
    <source>
        <strain evidence="12">NRRL Y-1933</strain>
    </source>
</reference>
<feature type="transmembrane region" description="Helical" evidence="10">
    <location>
        <begin position="322"/>
        <end position="342"/>
    </location>
</feature>
<feature type="transmembrane region" description="Helical" evidence="10">
    <location>
        <begin position="391"/>
        <end position="413"/>
    </location>
</feature>
<accession>A0A1E4RF54</accession>
<evidence type="ECO:0000256" key="10">
    <source>
        <dbReference type="SAM" id="Phobius"/>
    </source>
</evidence>
<feature type="transmembrane region" description="Helical" evidence="10">
    <location>
        <begin position="650"/>
        <end position="667"/>
    </location>
</feature>
<evidence type="ECO:0000313" key="11">
    <source>
        <dbReference type="EMBL" id="ODV65861.1"/>
    </source>
</evidence>
<keyword evidence="5" id="KW-0571">Peptide transport</keyword>
<dbReference type="EMBL" id="KV454543">
    <property type="protein sequence ID" value="ODV65861.1"/>
    <property type="molecule type" value="Genomic_DNA"/>
</dbReference>
<feature type="transmembrane region" description="Helical" evidence="10">
    <location>
        <begin position="625"/>
        <end position="643"/>
    </location>
</feature>
<dbReference type="GO" id="GO:0034634">
    <property type="term" value="F:glutathione transmembrane transporter activity"/>
    <property type="evidence" value="ECO:0007669"/>
    <property type="project" value="EnsemblFungi"/>
</dbReference>
<dbReference type="OrthoDB" id="9986677at2759"/>
<evidence type="ECO:0000256" key="9">
    <source>
        <dbReference type="SAM" id="MobiDB-lite"/>
    </source>
</evidence>
<dbReference type="InterPro" id="IPR004648">
    <property type="entry name" value="Oligpept_transpt"/>
</dbReference>
<feature type="transmembrane region" description="Helical" evidence="10">
    <location>
        <begin position="447"/>
        <end position="466"/>
    </location>
</feature>
<dbReference type="Pfam" id="PF03169">
    <property type="entry name" value="OPT"/>
    <property type="match status" value="1"/>
</dbReference>
<feature type="transmembrane region" description="Helical" evidence="10">
    <location>
        <begin position="673"/>
        <end position="689"/>
    </location>
</feature>
<feature type="transmembrane region" description="Helical" evidence="10">
    <location>
        <begin position="559"/>
        <end position="581"/>
    </location>
</feature>
<evidence type="ECO:0000313" key="12">
    <source>
        <dbReference type="Proteomes" id="UP000095085"/>
    </source>
</evidence>
<evidence type="ECO:0000256" key="8">
    <source>
        <dbReference type="ARBA" id="ARBA00023136"/>
    </source>
</evidence>
<dbReference type="RefSeq" id="XP_020074928.1">
    <property type="nucleotide sequence ID" value="XM_020222581.1"/>
</dbReference>
<dbReference type="PANTHER" id="PTHR22601">
    <property type="entry name" value="ISP4 LIKE PROTEIN"/>
    <property type="match status" value="1"/>
</dbReference>
<feature type="transmembrane region" description="Helical" evidence="10">
    <location>
        <begin position="245"/>
        <end position="263"/>
    </location>
</feature>
<dbReference type="GO" id="GO:0015031">
    <property type="term" value="P:protein transport"/>
    <property type="evidence" value="ECO:0007669"/>
    <property type="project" value="UniProtKB-KW"/>
</dbReference>
<feature type="transmembrane region" description="Helical" evidence="10">
    <location>
        <begin position="76"/>
        <end position="94"/>
    </location>
</feature>
<keyword evidence="7 10" id="KW-1133">Transmembrane helix</keyword>
<comment type="subcellular location">
    <subcellularLocation>
        <location evidence="1">Membrane</location>
        <topology evidence="1">Multi-pass membrane protein</topology>
    </subcellularLocation>
</comment>